<dbReference type="eggNOG" id="ENOG502S909">
    <property type="taxonomic scope" value="Eukaryota"/>
</dbReference>
<dbReference type="Proteomes" id="UP000195557">
    <property type="component" value="Unassembled WGS sequence"/>
</dbReference>
<evidence type="ECO:0000256" key="7">
    <source>
        <dbReference type="SAM" id="MobiDB-lite"/>
    </source>
</evidence>
<dbReference type="AlphaFoldDB" id="A0A1Y5I8Q8"/>
<dbReference type="GO" id="GO:0000978">
    <property type="term" value="F:RNA polymerase II cis-regulatory region sequence-specific DNA binding"/>
    <property type="evidence" value="ECO:0007669"/>
    <property type="project" value="TreeGrafter"/>
</dbReference>
<evidence type="ECO:0000256" key="5">
    <source>
        <dbReference type="ARBA" id="ARBA00023242"/>
    </source>
</evidence>
<proteinExistence type="inferred from homology"/>
<dbReference type="Pfam" id="PF00808">
    <property type="entry name" value="CBFD_NFYB_HMF"/>
    <property type="match status" value="1"/>
</dbReference>
<name>A0A1Y5I8Q8_OSTTA</name>
<feature type="compositionally biased region" description="Basic residues" evidence="7">
    <location>
        <begin position="216"/>
        <end position="233"/>
    </location>
</feature>
<keyword evidence="3" id="KW-0238">DNA-binding</keyword>
<comment type="similarity">
    <text evidence="6">Belongs to the NFYC/HAP5 subunit family.</text>
</comment>
<evidence type="ECO:0000313" key="9">
    <source>
        <dbReference type="EMBL" id="OUS43532.1"/>
    </source>
</evidence>
<dbReference type="SUPFAM" id="SSF47113">
    <property type="entry name" value="Histone-fold"/>
    <property type="match status" value="1"/>
</dbReference>
<evidence type="ECO:0000256" key="3">
    <source>
        <dbReference type="ARBA" id="ARBA00023125"/>
    </source>
</evidence>
<evidence type="ECO:0000256" key="2">
    <source>
        <dbReference type="ARBA" id="ARBA00023015"/>
    </source>
</evidence>
<gene>
    <name evidence="9" type="ORF">BE221DRAFT_80134</name>
</gene>
<dbReference type="GO" id="GO:0000981">
    <property type="term" value="F:DNA-binding transcription factor activity, RNA polymerase II-specific"/>
    <property type="evidence" value="ECO:0007669"/>
    <property type="project" value="TreeGrafter"/>
</dbReference>
<dbReference type="CDD" id="cd22908">
    <property type="entry name" value="HFD_NFYC-like"/>
    <property type="match status" value="1"/>
</dbReference>
<evidence type="ECO:0000259" key="8">
    <source>
        <dbReference type="Pfam" id="PF00808"/>
    </source>
</evidence>
<keyword evidence="2" id="KW-0805">Transcription regulation</keyword>
<sequence>MSQDPRDRPSGPPYLHPGMMGMPFPVGAPAMTPEQFQEQYGATLRRHQAQIAHAVAMNAAASANPAYAAQQAKLREFWREQMMEIQATHDFKNHLLPLARIKKIMKSDEDVRMISSEAPVLFAKACEMFVLELTMRAWAHAQENKRRTLQRGDIAAAITKTDIFDFLIDIVPRDEAGEGGGDDGENEGPSAPHSCRPYRAFPGHPRVLDTPSIFPRPRRSKPLRATRRLHRPSRTTSPKVARPRGAPFPSTHHITSPEVVSFSEDDVEITRLSMLAKTRPRRVSVGQTLLGLDQALPRSPRSPRPLSSRVRVGATLSKGSFDFDVTMATMTLSLRRFAAHSAAARAPGTKRSRTVVRGVVRGTHGRKRWTIVAKADGEPASVSASCSIDDPASCSLADLELMYVDALWNYYNGGKFTLTDEQYDRLREELNWQGSGFPTLRRYEIEFVQAAISYSRGEAVVDDAKYEELKRKVKAAGKRTDVTALLLYAKGKELLDEAEFELLSGEMKKLGIDVGMRGATCTLSQTSAELSNDPASVASMYSALAIAPFAVGLAPSILLGFVGVHLPASLSLGFALTVCAALTYKLVVYTNLQNAEILLGACPCCEMPIKQFFGGEAPLEKFEHKCSACGTVCTLNRPQRLIETAGGLGRA</sequence>
<dbReference type="Gene3D" id="1.10.20.10">
    <property type="entry name" value="Histone, subunit A"/>
    <property type="match status" value="1"/>
</dbReference>
<dbReference type="GO" id="GO:0005634">
    <property type="term" value="C:nucleus"/>
    <property type="evidence" value="ECO:0007669"/>
    <property type="project" value="UniProtKB-SubCell"/>
</dbReference>
<dbReference type="FunFam" id="1.10.20.10:FF:000006">
    <property type="entry name" value="Nuclear transcription factor Y subunit gamma"/>
    <property type="match status" value="1"/>
</dbReference>
<dbReference type="GO" id="GO:0046982">
    <property type="term" value="F:protein heterodimerization activity"/>
    <property type="evidence" value="ECO:0007669"/>
    <property type="project" value="InterPro"/>
</dbReference>
<keyword evidence="4" id="KW-0804">Transcription</keyword>
<organism evidence="9">
    <name type="scientific">Ostreococcus tauri</name>
    <name type="common">Marine green alga</name>
    <dbReference type="NCBI Taxonomy" id="70448"/>
    <lineage>
        <taxon>Eukaryota</taxon>
        <taxon>Viridiplantae</taxon>
        <taxon>Chlorophyta</taxon>
        <taxon>Mamiellophyceae</taxon>
        <taxon>Mamiellales</taxon>
        <taxon>Bathycoccaceae</taxon>
        <taxon>Ostreococcus</taxon>
    </lineage>
</organism>
<comment type="subcellular location">
    <subcellularLocation>
        <location evidence="1">Nucleus</location>
    </subcellularLocation>
</comment>
<evidence type="ECO:0000256" key="4">
    <source>
        <dbReference type="ARBA" id="ARBA00023163"/>
    </source>
</evidence>
<dbReference type="EMBL" id="KZ155831">
    <property type="protein sequence ID" value="OUS43532.1"/>
    <property type="molecule type" value="Genomic_DNA"/>
</dbReference>
<dbReference type="InterPro" id="IPR050568">
    <property type="entry name" value="Transcr_DNA_Rep_Reg"/>
</dbReference>
<accession>A0A1Y5I8Q8</accession>
<feature type="region of interest" description="Disordered" evidence="7">
    <location>
        <begin position="175"/>
        <end position="254"/>
    </location>
</feature>
<evidence type="ECO:0000256" key="1">
    <source>
        <dbReference type="ARBA" id="ARBA00004123"/>
    </source>
</evidence>
<evidence type="ECO:0000256" key="6">
    <source>
        <dbReference type="ARBA" id="ARBA00038129"/>
    </source>
</evidence>
<feature type="domain" description="Transcription factor CBF/NF-Y/archaeal histone" evidence="8">
    <location>
        <begin position="96"/>
        <end position="158"/>
    </location>
</feature>
<protein>
    <submittedName>
        <fullName evidence="9">Putative heme activated protein</fullName>
    </submittedName>
</protein>
<reference evidence="9" key="1">
    <citation type="submission" date="2017-04" db="EMBL/GenBank/DDBJ databases">
        <title>Population genomics of picophytoplankton unveils novel chromosome hypervariability.</title>
        <authorList>
            <consortium name="DOE Joint Genome Institute"/>
            <person name="Blanc-Mathieu R."/>
            <person name="Krasovec M."/>
            <person name="Hebrard M."/>
            <person name="Yau S."/>
            <person name="Desgranges E."/>
            <person name="Martin J."/>
            <person name="Schackwitz W."/>
            <person name="Kuo A."/>
            <person name="Salin G."/>
            <person name="Donnadieu C."/>
            <person name="Desdevises Y."/>
            <person name="Sanchez-Ferandin S."/>
            <person name="Moreau H."/>
            <person name="Rivals E."/>
            <person name="Grigoriev I.V."/>
            <person name="Grimsley N."/>
            <person name="Eyre-Walker A."/>
            <person name="Piganeau G."/>
        </authorList>
    </citation>
    <scope>NUCLEOTIDE SEQUENCE [LARGE SCALE GENOMIC DNA]</scope>
    <source>
        <strain evidence="9">RCC 1115</strain>
    </source>
</reference>
<dbReference type="InterPro" id="IPR009072">
    <property type="entry name" value="Histone-fold"/>
</dbReference>
<dbReference type="PANTHER" id="PTHR10252:SF8">
    <property type="entry name" value="NUCLEAR TRANSCRIPTION FACTOR Y SUBUNIT GAMMA"/>
    <property type="match status" value="1"/>
</dbReference>
<dbReference type="PANTHER" id="PTHR10252">
    <property type="entry name" value="HISTONE-LIKE TRANSCRIPTION FACTOR CCAAT-RELATED"/>
    <property type="match status" value="1"/>
</dbReference>
<dbReference type="InterPro" id="IPR003958">
    <property type="entry name" value="CBFA_NFYB_domain"/>
</dbReference>
<keyword evidence="5" id="KW-0539">Nucleus</keyword>